<feature type="transmembrane region" description="Helical" evidence="4">
    <location>
        <begin position="318"/>
        <end position="336"/>
    </location>
</feature>
<proteinExistence type="inferred from homology"/>
<keyword evidence="7" id="KW-1185">Reference proteome</keyword>
<dbReference type="GO" id="GO:0016757">
    <property type="term" value="F:glycosyltransferase activity"/>
    <property type="evidence" value="ECO:0007669"/>
    <property type="project" value="UniProtKB-KW"/>
</dbReference>
<sequence length="384" mass="42753">MFEFLFWVCAITVAYVYVGYPLLAAFIALRPKPVNKRTDHQPRVSILIPAHNEAEVIEATLRNKLALNYPKDKLEIRVVSDASDDGTDDIIQRLAAESAIPIHLHRQEPRQGKTAGINTLVEQANGEILAFADANSHWAPDALAELAANFADASVGYVTGKMVYTQEDGTLVGDGCSAYMRFENWLREKETAIGSIVGVDGGIDAMRKSIYQPLRPDQLPDFVQPMGVVEQGYRVVYEPKALLKEPALADADSEFAMRVRVTLRALWALRDMAHLMNPMNHGRYAIQLVSHKLLRYLAFIPLVILVFVSIVLLNDGVIYALAAIGQLAFYTCAALGHYEPERTDNASAWITVPYYFVLLNLACAKAAIAYWRGDRMVTWTPRKG</sequence>
<accession>A0AAE3G7D2</accession>
<dbReference type="SUPFAM" id="SSF53448">
    <property type="entry name" value="Nucleotide-diphospho-sugar transferases"/>
    <property type="match status" value="1"/>
</dbReference>
<gene>
    <name evidence="6" type="ORF">J2T57_004335</name>
</gene>
<feature type="transmembrane region" description="Helical" evidence="4">
    <location>
        <begin position="6"/>
        <end position="29"/>
    </location>
</feature>
<keyword evidence="3" id="KW-0808">Transferase</keyword>
<dbReference type="InterPro" id="IPR001173">
    <property type="entry name" value="Glyco_trans_2-like"/>
</dbReference>
<organism evidence="6 7">
    <name type="scientific">Natronocella acetinitrilica</name>
    <dbReference type="NCBI Taxonomy" id="414046"/>
    <lineage>
        <taxon>Bacteria</taxon>
        <taxon>Pseudomonadati</taxon>
        <taxon>Pseudomonadota</taxon>
        <taxon>Gammaproteobacteria</taxon>
        <taxon>Chromatiales</taxon>
        <taxon>Ectothiorhodospiraceae</taxon>
        <taxon>Natronocella</taxon>
    </lineage>
</organism>
<keyword evidence="4" id="KW-0812">Transmembrane</keyword>
<evidence type="ECO:0000313" key="6">
    <source>
        <dbReference type="EMBL" id="MCP1677161.1"/>
    </source>
</evidence>
<dbReference type="Pfam" id="PF00535">
    <property type="entry name" value="Glycos_transf_2"/>
    <property type="match status" value="1"/>
</dbReference>
<dbReference type="PANTHER" id="PTHR43630">
    <property type="entry name" value="POLY-BETA-1,6-N-ACETYL-D-GLUCOSAMINE SYNTHASE"/>
    <property type="match status" value="1"/>
</dbReference>
<feature type="domain" description="Glycosyltransferase 2-like" evidence="5">
    <location>
        <begin position="45"/>
        <end position="172"/>
    </location>
</feature>
<feature type="transmembrane region" description="Helical" evidence="4">
    <location>
        <begin position="293"/>
        <end position="312"/>
    </location>
</feature>
<name>A0AAE3G7D2_9GAMM</name>
<evidence type="ECO:0000256" key="1">
    <source>
        <dbReference type="ARBA" id="ARBA00006739"/>
    </source>
</evidence>
<dbReference type="CDD" id="cd06439">
    <property type="entry name" value="CESA_like_1"/>
    <property type="match status" value="1"/>
</dbReference>
<dbReference type="InterPro" id="IPR029044">
    <property type="entry name" value="Nucleotide-diphossugar_trans"/>
</dbReference>
<comment type="caution">
    <text evidence="6">The sequence shown here is derived from an EMBL/GenBank/DDBJ whole genome shotgun (WGS) entry which is preliminary data.</text>
</comment>
<dbReference type="AlphaFoldDB" id="A0AAE3G7D2"/>
<evidence type="ECO:0000259" key="5">
    <source>
        <dbReference type="Pfam" id="PF00535"/>
    </source>
</evidence>
<keyword evidence="4" id="KW-1133">Transmembrane helix</keyword>
<dbReference type="Gene3D" id="3.90.550.10">
    <property type="entry name" value="Spore Coat Polysaccharide Biosynthesis Protein SpsA, Chain A"/>
    <property type="match status" value="1"/>
</dbReference>
<feature type="transmembrane region" description="Helical" evidence="4">
    <location>
        <begin position="348"/>
        <end position="371"/>
    </location>
</feature>
<reference evidence="6" key="1">
    <citation type="submission" date="2022-03" db="EMBL/GenBank/DDBJ databases">
        <title>Genomic Encyclopedia of Type Strains, Phase III (KMG-III): the genomes of soil and plant-associated and newly described type strains.</title>
        <authorList>
            <person name="Whitman W."/>
        </authorList>
    </citation>
    <scope>NUCLEOTIDE SEQUENCE</scope>
    <source>
        <strain evidence="6">ANL 6-2</strain>
    </source>
</reference>
<keyword evidence="4" id="KW-0472">Membrane</keyword>
<evidence type="ECO:0000256" key="2">
    <source>
        <dbReference type="ARBA" id="ARBA00022676"/>
    </source>
</evidence>
<dbReference type="RefSeq" id="WP_253485361.1">
    <property type="nucleotide sequence ID" value="NZ_JALJXV010000014.1"/>
</dbReference>
<dbReference type="PANTHER" id="PTHR43630:SF1">
    <property type="entry name" value="POLY-BETA-1,6-N-ACETYL-D-GLUCOSAMINE SYNTHASE"/>
    <property type="match status" value="1"/>
</dbReference>
<protein>
    <submittedName>
        <fullName evidence="6">Glycosyltransferase involved in cell wall biosynthesis</fullName>
    </submittedName>
</protein>
<evidence type="ECO:0000256" key="3">
    <source>
        <dbReference type="ARBA" id="ARBA00022679"/>
    </source>
</evidence>
<keyword evidence="2" id="KW-0328">Glycosyltransferase</keyword>
<comment type="similarity">
    <text evidence="1">Belongs to the glycosyltransferase 2 family.</text>
</comment>
<evidence type="ECO:0000256" key="4">
    <source>
        <dbReference type="SAM" id="Phobius"/>
    </source>
</evidence>
<dbReference type="EMBL" id="JALJXV010000014">
    <property type="protein sequence ID" value="MCP1677161.1"/>
    <property type="molecule type" value="Genomic_DNA"/>
</dbReference>
<dbReference type="Proteomes" id="UP001205843">
    <property type="component" value="Unassembled WGS sequence"/>
</dbReference>
<evidence type="ECO:0000313" key="7">
    <source>
        <dbReference type="Proteomes" id="UP001205843"/>
    </source>
</evidence>